<proteinExistence type="predicted"/>
<gene>
    <name evidence="1" type="primary">LOC110713653</name>
</gene>
<dbReference type="OMA" id="ENIQFAH"/>
<dbReference type="Pfam" id="PF03087">
    <property type="entry name" value="BPS1"/>
    <property type="match status" value="1"/>
</dbReference>
<dbReference type="EnsemblPlants" id="AUR62026375-RA">
    <property type="protein sequence ID" value="AUR62026375-RA:cds"/>
    <property type="gene ID" value="AUR62026375"/>
</dbReference>
<dbReference type="Proteomes" id="UP000596660">
    <property type="component" value="Unplaced"/>
</dbReference>
<organism evidence="1 2">
    <name type="scientific">Chenopodium quinoa</name>
    <name type="common">Quinoa</name>
    <dbReference type="NCBI Taxonomy" id="63459"/>
    <lineage>
        <taxon>Eukaryota</taxon>
        <taxon>Viridiplantae</taxon>
        <taxon>Streptophyta</taxon>
        <taxon>Embryophyta</taxon>
        <taxon>Tracheophyta</taxon>
        <taxon>Spermatophyta</taxon>
        <taxon>Magnoliopsida</taxon>
        <taxon>eudicotyledons</taxon>
        <taxon>Gunneridae</taxon>
        <taxon>Pentapetalae</taxon>
        <taxon>Caryophyllales</taxon>
        <taxon>Chenopodiaceae</taxon>
        <taxon>Chenopodioideae</taxon>
        <taxon>Atripliceae</taxon>
        <taxon>Chenopodium</taxon>
    </lineage>
</organism>
<reference evidence="1" key="2">
    <citation type="submission" date="2021-03" db="UniProtKB">
        <authorList>
            <consortium name="EnsemblPlants"/>
        </authorList>
    </citation>
    <scope>IDENTIFICATION</scope>
</reference>
<dbReference type="GO" id="GO:0048367">
    <property type="term" value="P:shoot system development"/>
    <property type="evidence" value="ECO:0007669"/>
    <property type="project" value="InterPro"/>
</dbReference>
<protein>
    <recommendedName>
        <fullName evidence="3">DUF241 domain protein</fullName>
    </recommendedName>
</protein>
<dbReference type="RefSeq" id="XP_021747805.1">
    <property type="nucleotide sequence ID" value="XM_021892113.1"/>
</dbReference>
<dbReference type="Gramene" id="AUR62026375-RA">
    <property type="protein sequence ID" value="AUR62026375-RA:cds"/>
    <property type="gene ID" value="AUR62026375"/>
</dbReference>
<sequence length="305" mass="34312">MAGFFLKPSTRGHARSISLPARSHPTTLKMEEELNKLRNLEFSSSNSLATNKLGLAISGLAELYKSIGDLLKLPQTQNALAKHNDSSWVDELLEESVSFLDVCEHTRENLFLLRESIGKLQSSFRRRNNSGEVDIDDDVTKYVSFVKNLKRDMGKSLVFLKQIDIKLSESLLFNKVNNDQHIVAVVRVLRESSLMCSTIFKSILGYFSGTALQPKASKWSLVLKVVHNKGHVGDDLNDLEDAEIALNSLIVRKLSKQGTGMMIQLACKKLLSLDTRTEEIEKDLECLFRQMIHARVSLLNILSDH</sequence>
<dbReference type="KEGG" id="cqi:110713653"/>
<evidence type="ECO:0008006" key="3">
    <source>
        <dbReference type="Google" id="ProtNLM"/>
    </source>
</evidence>
<dbReference type="PANTHER" id="PTHR33070">
    <property type="entry name" value="OS06G0725500 PROTEIN"/>
    <property type="match status" value="1"/>
</dbReference>
<dbReference type="PANTHER" id="PTHR33070:SF116">
    <property type="entry name" value="DUF241 DOMAIN PROTEIN"/>
    <property type="match status" value="1"/>
</dbReference>
<dbReference type="InterPro" id="IPR004320">
    <property type="entry name" value="BPS1_pln"/>
</dbReference>
<keyword evidence="2" id="KW-1185">Reference proteome</keyword>
<accession>A0A803MBA8</accession>
<dbReference type="GO" id="GO:0048364">
    <property type="term" value="P:root development"/>
    <property type="evidence" value="ECO:0007669"/>
    <property type="project" value="InterPro"/>
</dbReference>
<evidence type="ECO:0000313" key="1">
    <source>
        <dbReference type="EnsemblPlants" id="AUR62026375-RA:cds"/>
    </source>
</evidence>
<dbReference type="AlphaFoldDB" id="A0A803MBA8"/>
<dbReference type="GeneID" id="110713653"/>
<dbReference type="OrthoDB" id="1701699at2759"/>
<evidence type="ECO:0000313" key="2">
    <source>
        <dbReference type="Proteomes" id="UP000596660"/>
    </source>
</evidence>
<dbReference type="SMR" id="A0A803MBA8"/>
<name>A0A803MBA8_CHEQI</name>
<reference evidence="1" key="1">
    <citation type="journal article" date="2017" name="Nature">
        <title>The genome of Chenopodium quinoa.</title>
        <authorList>
            <person name="Jarvis D.E."/>
            <person name="Ho Y.S."/>
            <person name="Lightfoot D.J."/>
            <person name="Schmoeckel S.M."/>
            <person name="Li B."/>
            <person name="Borm T.J.A."/>
            <person name="Ohyanagi H."/>
            <person name="Mineta K."/>
            <person name="Michell C.T."/>
            <person name="Saber N."/>
            <person name="Kharbatia N.M."/>
            <person name="Rupper R.R."/>
            <person name="Sharp A.R."/>
            <person name="Dally N."/>
            <person name="Boughton B.A."/>
            <person name="Woo Y.H."/>
            <person name="Gao G."/>
            <person name="Schijlen E.G.W.M."/>
            <person name="Guo X."/>
            <person name="Momin A.A."/>
            <person name="Negrao S."/>
            <person name="Al-Babili S."/>
            <person name="Gehring C."/>
            <person name="Roessner U."/>
            <person name="Jung C."/>
            <person name="Murphy K."/>
            <person name="Arold S.T."/>
            <person name="Gojobori T."/>
            <person name="van der Linden C.G."/>
            <person name="van Loo E.N."/>
            <person name="Jellen E.N."/>
            <person name="Maughan P.J."/>
            <person name="Tester M."/>
        </authorList>
    </citation>
    <scope>NUCLEOTIDE SEQUENCE [LARGE SCALE GENOMIC DNA]</scope>
    <source>
        <strain evidence="1">cv. PI 614886</strain>
    </source>
</reference>